<feature type="region of interest" description="Disordered" evidence="9">
    <location>
        <begin position="595"/>
        <end position="615"/>
    </location>
</feature>
<evidence type="ECO:0000256" key="3">
    <source>
        <dbReference type="ARBA" id="ARBA00011970"/>
    </source>
</evidence>
<dbReference type="InterPro" id="IPR019734">
    <property type="entry name" value="TPR_rpt"/>
</dbReference>
<feature type="domain" description="O-GlcNAc transferase C-terminal" evidence="10">
    <location>
        <begin position="476"/>
        <end position="549"/>
    </location>
</feature>
<dbReference type="Proteomes" id="UP000095751">
    <property type="component" value="Unassembled WGS sequence"/>
</dbReference>
<dbReference type="SUPFAM" id="SSF48452">
    <property type="entry name" value="TPR-like"/>
    <property type="match status" value="1"/>
</dbReference>
<comment type="similarity">
    <text evidence="2">Belongs to the glycosyltransferase 41 family. O-GlcNAc transferase subfamily.</text>
</comment>
<sequence>MTSRRERTYWMYNASLLLRLLVVVLLLLIAPFAYEVAADAISHLTTDGPQSLSEGKRLYQEKTYDEAALYYWRAVLLQSNNADKYSVDEAFQGFLGCYTVQDRTVDGFLFIAMEVMERKQKDMALQYIDQALAIEPDNKQALALRVRFESGGAAGASSDVKKKKRDNKFQPQWGTEAARDPSAMTDKSPEDLYEYGSTLFSRKNYEHCADIFELSCKRSGNTLGPSCSNAVYCRMMIMDYGFNGTGFEKDMIRLQTLAETEKSKWRQGDLENFQWKRAMSTHPHMMLGYPLPPMLKRYVAESVAYMDEMMARVSLEGGAQSLTPLPDDMPFDPISEREKYVMEANQLDFKIKVGFVGSGFNSKAVLYLSQDIFRFYDRDKIEMHIFSLGPADNENFIDIGMRGVDWRERVREHVDFFHDNEEIKMDHIGLARYIHDQGIHILIEWDGYARQGERAQGLMALRPSPLQILHQEFLAQDALYGGVPIITRSDGDDMSSRVTTSGNIVLGLEELNAYDGSRQYEDIAIELGNNRTKFKAVRRQLIDTALQSNPMHPYWDAPRYAKNLESGLIAAWERFLAGKDPDVIEVVESTEASRGTYDQILEDNPSNRASDHVEL</sequence>
<dbReference type="InterPro" id="IPR029489">
    <property type="entry name" value="OGT/SEC/SPY_C"/>
</dbReference>
<proteinExistence type="inferred from homology"/>
<feature type="repeat" description="TPR" evidence="8">
    <location>
        <begin position="105"/>
        <end position="138"/>
    </location>
</feature>
<evidence type="ECO:0000256" key="1">
    <source>
        <dbReference type="ARBA" id="ARBA00004922"/>
    </source>
</evidence>
<evidence type="ECO:0000256" key="9">
    <source>
        <dbReference type="SAM" id="MobiDB-lite"/>
    </source>
</evidence>
<gene>
    <name evidence="11" type="primary">OGT1</name>
    <name evidence="11" type="ORF">FRACYDRAFT_247185</name>
</gene>
<reference evidence="11 12" key="1">
    <citation type="submission" date="2016-09" db="EMBL/GenBank/DDBJ databases">
        <title>Extensive genetic diversity and differential bi-allelic expression allows diatom success in the polar Southern Ocean.</title>
        <authorList>
            <consortium name="DOE Joint Genome Institute"/>
            <person name="Mock T."/>
            <person name="Otillar R.P."/>
            <person name="Strauss J."/>
            <person name="Dupont C."/>
            <person name="Frickenhaus S."/>
            <person name="Maumus F."/>
            <person name="Mcmullan M."/>
            <person name="Sanges R."/>
            <person name="Schmutz J."/>
            <person name="Toseland A."/>
            <person name="Valas R."/>
            <person name="Veluchamy A."/>
            <person name="Ward B.J."/>
            <person name="Allen A."/>
            <person name="Barry K."/>
            <person name="Falciatore A."/>
            <person name="Ferrante M."/>
            <person name="Fortunato A.E."/>
            <person name="Gloeckner G."/>
            <person name="Gruber A."/>
            <person name="Hipkin R."/>
            <person name="Janech M."/>
            <person name="Kroth P."/>
            <person name="Leese F."/>
            <person name="Lindquist E."/>
            <person name="Lyon B.R."/>
            <person name="Martin J."/>
            <person name="Mayer C."/>
            <person name="Parker M."/>
            <person name="Quesneville H."/>
            <person name="Raymond J."/>
            <person name="Uhlig C."/>
            <person name="Valentin K.U."/>
            <person name="Worden A.Z."/>
            <person name="Armbrust E.V."/>
            <person name="Bowler C."/>
            <person name="Green B."/>
            <person name="Moulton V."/>
            <person name="Van Oosterhout C."/>
            <person name="Grigoriev I."/>
        </authorList>
    </citation>
    <scope>NUCLEOTIDE SEQUENCE [LARGE SCALE GENOMIC DNA]</scope>
    <source>
        <strain evidence="11 12">CCMP1102</strain>
    </source>
</reference>
<keyword evidence="4" id="KW-0328">Glycosyltransferase</keyword>
<keyword evidence="7 8" id="KW-0802">TPR repeat</keyword>
<dbReference type="InterPro" id="IPR011990">
    <property type="entry name" value="TPR-like_helical_dom_sf"/>
</dbReference>
<dbReference type="Pfam" id="PF13844">
    <property type="entry name" value="Glyco_transf_41"/>
    <property type="match status" value="2"/>
</dbReference>
<dbReference type="Gene3D" id="1.25.40.10">
    <property type="entry name" value="Tetratricopeptide repeat domain"/>
    <property type="match status" value="1"/>
</dbReference>
<dbReference type="EMBL" id="KV784371">
    <property type="protein sequence ID" value="OEU10643.1"/>
    <property type="molecule type" value="Genomic_DNA"/>
</dbReference>
<dbReference type="GO" id="GO:0097363">
    <property type="term" value="F:protein O-acetylglucosaminyltransferase activity"/>
    <property type="evidence" value="ECO:0007669"/>
    <property type="project" value="UniProtKB-EC"/>
</dbReference>
<evidence type="ECO:0000256" key="8">
    <source>
        <dbReference type="PROSITE-ProRule" id="PRU00339"/>
    </source>
</evidence>
<dbReference type="PANTHER" id="PTHR44366:SF1">
    <property type="entry name" value="UDP-N-ACETYLGLUCOSAMINE--PEPTIDE N-ACETYLGLUCOSAMINYLTRANSFERASE 110 KDA SUBUNIT"/>
    <property type="match status" value="1"/>
</dbReference>
<dbReference type="EC" id="2.4.1.255" evidence="3"/>
<accession>A0A1E7EYM3</accession>
<evidence type="ECO:0000313" key="11">
    <source>
        <dbReference type="EMBL" id="OEU10643.1"/>
    </source>
</evidence>
<dbReference type="InterPro" id="IPR037919">
    <property type="entry name" value="OGT"/>
</dbReference>
<dbReference type="PROSITE" id="PS50005">
    <property type="entry name" value="TPR"/>
    <property type="match status" value="1"/>
</dbReference>
<keyword evidence="6" id="KW-0677">Repeat</keyword>
<feature type="domain" description="O-GlcNAc transferase C-terminal" evidence="10">
    <location>
        <begin position="339"/>
        <end position="470"/>
    </location>
</feature>
<feature type="region of interest" description="Disordered" evidence="9">
    <location>
        <begin position="154"/>
        <end position="188"/>
    </location>
</feature>
<name>A0A1E7EYM3_9STRA</name>
<evidence type="ECO:0000256" key="2">
    <source>
        <dbReference type="ARBA" id="ARBA00005386"/>
    </source>
</evidence>
<dbReference type="OrthoDB" id="421121at2759"/>
<dbReference type="AlphaFoldDB" id="A0A1E7EYM3"/>
<dbReference type="KEGG" id="fcy:FRACYDRAFT_247185"/>
<protein>
    <recommendedName>
        <fullName evidence="3">protein O-GlcNAc transferase</fullName>
        <ecNumber evidence="3">2.4.1.255</ecNumber>
    </recommendedName>
</protein>
<dbReference type="InParanoid" id="A0A1E7EYM3"/>
<evidence type="ECO:0000256" key="6">
    <source>
        <dbReference type="ARBA" id="ARBA00022737"/>
    </source>
</evidence>
<keyword evidence="12" id="KW-1185">Reference proteome</keyword>
<comment type="pathway">
    <text evidence="1">Protein modification; protein glycosylation.</text>
</comment>
<organism evidence="11 12">
    <name type="scientific">Fragilariopsis cylindrus CCMP1102</name>
    <dbReference type="NCBI Taxonomy" id="635003"/>
    <lineage>
        <taxon>Eukaryota</taxon>
        <taxon>Sar</taxon>
        <taxon>Stramenopiles</taxon>
        <taxon>Ochrophyta</taxon>
        <taxon>Bacillariophyta</taxon>
        <taxon>Bacillariophyceae</taxon>
        <taxon>Bacillariophycidae</taxon>
        <taxon>Bacillariales</taxon>
        <taxon>Bacillariaceae</taxon>
        <taxon>Fragilariopsis</taxon>
    </lineage>
</organism>
<dbReference type="PANTHER" id="PTHR44366">
    <property type="entry name" value="UDP-N-ACETYLGLUCOSAMINE--PEPTIDE N-ACETYLGLUCOSAMINYLTRANSFERASE 110 KDA SUBUNIT"/>
    <property type="match status" value="1"/>
</dbReference>
<evidence type="ECO:0000256" key="7">
    <source>
        <dbReference type="ARBA" id="ARBA00022803"/>
    </source>
</evidence>
<dbReference type="Gene3D" id="3.40.50.11380">
    <property type="match status" value="1"/>
</dbReference>
<dbReference type="Gene3D" id="3.40.50.2000">
    <property type="entry name" value="Glycogen Phosphorylase B"/>
    <property type="match status" value="1"/>
</dbReference>
<dbReference type="GO" id="GO:0006493">
    <property type="term" value="P:protein O-linked glycosylation"/>
    <property type="evidence" value="ECO:0007669"/>
    <property type="project" value="InterPro"/>
</dbReference>
<evidence type="ECO:0000256" key="4">
    <source>
        <dbReference type="ARBA" id="ARBA00022676"/>
    </source>
</evidence>
<keyword evidence="5" id="KW-0808">Transferase</keyword>
<evidence type="ECO:0000313" key="12">
    <source>
        <dbReference type="Proteomes" id="UP000095751"/>
    </source>
</evidence>
<evidence type="ECO:0000256" key="5">
    <source>
        <dbReference type="ARBA" id="ARBA00022679"/>
    </source>
</evidence>
<evidence type="ECO:0000259" key="10">
    <source>
        <dbReference type="Pfam" id="PF13844"/>
    </source>
</evidence>